<dbReference type="EMBL" id="OV651823">
    <property type="protein sequence ID" value="CAH1101586.1"/>
    <property type="molecule type" value="Genomic_DNA"/>
</dbReference>
<dbReference type="Proteomes" id="UP001153636">
    <property type="component" value="Chromosome 11"/>
</dbReference>
<keyword evidence="2" id="KW-1185">Reference proteome</keyword>
<organism evidence="1 2">
    <name type="scientific">Psylliodes chrysocephalus</name>
    <dbReference type="NCBI Taxonomy" id="3402493"/>
    <lineage>
        <taxon>Eukaryota</taxon>
        <taxon>Metazoa</taxon>
        <taxon>Ecdysozoa</taxon>
        <taxon>Arthropoda</taxon>
        <taxon>Hexapoda</taxon>
        <taxon>Insecta</taxon>
        <taxon>Pterygota</taxon>
        <taxon>Neoptera</taxon>
        <taxon>Endopterygota</taxon>
        <taxon>Coleoptera</taxon>
        <taxon>Polyphaga</taxon>
        <taxon>Cucujiformia</taxon>
        <taxon>Chrysomeloidea</taxon>
        <taxon>Chrysomelidae</taxon>
        <taxon>Galerucinae</taxon>
        <taxon>Alticini</taxon>
        <taxon>Psylliodes</taxon>
    </lineage>
</organism>
<dbReference type="AlphaFoldDB" id="A0A9P0G887"/>
<reference evidence="1" key="1">
    <citation type="submission" date="2022-01" db="EMBL/GenBank/DDBJ databases">
        <authorList>
            <person name="King R."/>
        </authorList>
    </citation>
    <scope>NUCLEOTIDE SEQUENCE</scope>
</reference>
<dbReference type="PANTHER" id="PTHR33395">
    <property type="entry name" value="TRANSCRIPTASE, PUTATIVE-RELATED-RELATED"/>
    <property type="match status" value="1"/>
</dbReference>
<dbReference type="PANTHER" id="PTHR33395:SF22">
    <property type="entry name" value="REVERSE TRANSCRIPTASE DOMAIN-CONTAINING PROTEIN"/>
    <property type="match status" value="1"/>
</dbReference>
<evidence type="ECO:0000313" key="1">
    <source>
        <dbReference type="EMBL" id="CAH1101586.1"/>
    </source>
</evidence>
<accession>A0A9P0G887</accession>
<gene>
    <name evidence="1" type="ORF">PSYICH_LOCUS2864</name>
</gene>
<sequence length="158" mass="17901">MSSEQIKTTKRHDDFVNHRRFANDLSNVIDNARREYEEYIASSDNPKKLFKHIRCSLSSKVSVPLLKKTDGNLCNNDQETAEALANHFSQVFSLEPTGDIPVSHDARTATSLCNVEFSPAIVNENLKKIKSNSSPGIDNLSAMLLKEYLLWLYLYPLL</sequence>
<name>A0A9P0G887_9CUCU</name>
<evidence type="ECO:0000313" key="2">
    <source>
        <dbReference type="Proteomes" id="UP001153636"/>
    </source>
</evidence>
<proteinExistence type="predicted"/>
<protein>
    <submittedName>
        <fullName evidence="1">Uncharacterized protein</fullName>
    </submittedName>
</protein>
<dbReference type="OrthoDB" id="6782658at2759"/>